<proteinExistence type="predicted"/>
<keyword evidence="3" id="KW-1185">Reference proteome</keyword>
<evidence type="ECO:0000256" key="1">
    <source>
        <dbReference type="SAM" id="MobiDB-lite"/>
    </source>
</evidence>
<dbReference type="AlphaFoldDB" id="A0A2G9I3Y6"/>
<dbReference type="OrthoDB" id="310853at2759"/>
<organism evidence="2 3">
    <name type="scientific">Handroanthus impetiginosus</name>
    <dbReference type="NCBI Taxonomy" id="429701"/>
    <lineage>
        <taxon>Eukaryota</taxon>
        <taxon>Viridiplantae</taxon>
        <taxon>Streptophyta</taxon>
        <taxon>Embryophyta</taxon>
        <taxon>Tracheophyta</taxon>
        <taxon>Spermatophyta</taxon>
        <taxon>Magnoliopsida</taxon>
        <taxon>eudicotyledons</taxon>
        <taxon>Gunneridae</taxon>
        <taxon>Pentapetalae</taxon>
        <taxon>asterids</taxon>
        <taxon>lamiids</taxon>
        <taxon>Lamiales</taxon>
        <taxon>Bignoniaceae</taxon>
        <taxon>Crescentiina</taxon>
        <taxon>Tabebuia alliance</taxon>
        <taxon>Handroanthus</taxon>
    </lineage>
</organism>
<comment type="caution">
    <text evidence="2">The sequence shown here is derived from an EMBL/GenBank/DDBJ whole genome shotgun (WGS) entry which is preliminary data.</text>
</comment>
<dbReference type="EMBL" id="NKXS01000427">
    <property type="protein sequence ID" value="PIN24320.1"/>
    <property type="molecule type" value="Genomic_DNA"/>
</dbReference>
<feature type="compositionally biased region" description="Basic and acidic residues" evidence="1">
    <location>
        <begin position="7"/>
        <end position="19"/>
    </location>
</feature>
<feature type="region of interest" description="Disordered" evidence="1">
    <location>
        <begin position="1"/>
        <end position="37"/>
    </location>
</feature>
<accession>A0A2G9I3Y6</accession>
<dbReference type="STRING" id="429701.A0A2G9I3Y6"/>
<evidence type="ECO:0000313" key="3">
    <source>
        <dbReference type="Proteomes" id="UP000231279"/>
    </source>
</evidence>
<reference evidence="3" key="1">
    <citation type="journal article" date="2018" name="Gigascience">
        <title>Genome assembly of the Pink Ipe (Handroanthus impetiginosus, Bignoniaceae), a highly valued, ecologically keystone Neotropical timber forest tree.</title>
        <authorList>
            <person name="Silva-Junior O.B."/>
            <person name="Grattapaglia D."/>
            <person name="Novaes E."/>
            <person name="Collevatti R.G."/>
        </authorList>
    </citation>
    <scope>NUCLEOTIDE SEQUENCE [LARGE SCALE GENOMIC DNA]</scope>
    <source>
        <strain evidence="3">cv. UFG-1</strain>
    </source>
</reference>
<feature type="compositionally biased region" description="Polar residues" evidence="1">
    <location>
        <begin position="20"/>
        <end position="33"/>
    </location>
</feature>
<gene>
    <name evidence="2" type="ORF">CDL12_02956</name>
</gene>
<sequence>MPLVGPPRDDKRELSRGTKDPNNTIAGESSSLRKASKHLLRARTRKRVQAFSVDWEQMIKDLFEQFKDHKSCSYMIANALDNTGKISAARASHKLNHFMDEVFSDVSSEGADKSDDETLLSLRYSYSDEGNNKKVAQKLPEDNSD</sequence>
<evidence type="ECO:0000313" key="2">
    <source>
        <dbReference type="EMBL" id="PIN24320.1"/>
    </source>
</evidence>
<protein>
    <submittedName>
        <fullName evidence="2">Uncharacterized protein</fullName>
    </submittedName>
</protein>
<name>A0A2G9I3Y6_9LAMI</name>
<dbReference type="Proteomes" id="UP000231279">
    <property type="component" value="Unassembled WGS sequence"/>
</dbReference>